<accession>A0A4S8MD27</accession>
<evidence type="ECO:0000313" key="1">
    <source>
        <dbReference type="EMBL" id="THU99903.1"/>
    </source>
</evidence>
<dbReference type="AlphaFoldDB" id="A0A4S8MD27"/>
<sequence>MSGEAEYTAKPEILDAAVNLDEVVESRSGILGDLFVHPFQPLSTYSISQKGDYFREVPKLDSDGANWADFKDNWLYAAYAAEIGHLVEAKFEP</sequence>
<evidence type="ECO:0000313" key="2">
    <source>
        <dbReference type="Proteomes" id="UP000297245"/>
    </source>
</evidence>
<name>A0A4S8MD27_DENBC</name>
<protein>
    <submittedName>
        <fullName evidence="1">Uncharacterized protein</fullName>
    </submittedName>
</protein>
<organism evidence="1 2">
    <name type="scientific">Dendrothele bispora (strain CBS 962.96)</name>
    <dbReference type="NCBI Taxonomy" id="1314807"/>
    <lineage>
        <taxon>Eukaryota</taxon>
        <taxon>Fungi</taxon>
        <taxon>Dikarya</taxon>
        <taxon>Basidiomycota</taxon>
        <taxon>Agaricomycotina</taxon>
        <taxon>Agaricomycetes</taxon>
        <taxon>Agaricomycetidae</taxon>
        <taxon>Agaricales</taxon>
        <taxon>Agaricales incertae sedis</taxon>
        <taxon>Dendrothele</taxon>
    </lineage>
</organism>
<reference evidence="1 2" key="1">
    <citation type="journal article" date="2019" name="Nat. Ecol. Evol.">
        <title>Megaphylogeny resolves global patterns of mushroom evolution.</title>
        <authorList>
            <person name="Varga T."/>
            <person name="Krizsan K."/>
            <person name="Foldi C."/>
            <person name="Dima B."/>
            <person name="Sanchez-Garcia M."/>
            <person name="Sanchez-Ramirez S."/>
            <person name="Szollosi G.J."/>
            <person name="Szarkandi J.G."/>
            <person name="Papp V."/>
            <person name="Albert L."/>
            <person name="Andreopoulos W."/>
            <person name="Angelini C."/>
            <person name="Antonin V."/>
            <person name="Barry K.W."/>
            <person name="Bougher N.L."/>
            <person name="Buchanan P."/>
            <person name="Buyck B."/>
            <person name="Bense V."/>
            <person name="Catcheside P."/>
            <person name="Chovatia M."/>
            <person name="Cooper J."/>
            <person name="Damon W."/>
            <person name="Desjardin D."/>
            <person name="Finy P."/>
            <person name="Geml J."/>
            <person name="Haridas S."/>
            <person name="Hughes K."/>
            <person name="Justo A."/>
            <person name="Karasinski D."/>
            <person name="Kautmanova I."/>
            <person name="Kiss B."/>
            <person name="Kocsube S."/>
            <person name="Kotiranta H."/>
            <person name="LaButti K.M."/>
            <person name="Lechner B.E."/>
            <person name="Liimatainen K."/>
            <person name="Lipzen A."/>
            <person name="Lukacs Z."/>
            <person name="Mihaltcheva S."/>
            <person name="Morgado L.N."/>
            <person name="Niskanen T."/>
            <person name="Noordeloos M.E."/>
            <person name="Ohm R.A."/>
            <person name="Ortiz-Santana B."/>
            <person name="Ovrebo C."/>
            <person name="Racz N."/>
            <person name="Riley R."/>
            <person name="Savchenko A."/>
            <person name="Shiryaev A."/>
            <person name="Soop K."/>
            <person name="Spirin V."/>
            <person name="Szebenyi C."/>
            <person name="Tomsovsky M."/>
            <person name="Tulloss R.E."/>
            <person name="Uehling J."/>
            <person name="Grigoriev I.V."/>
            <person name="Vagvolgyi C."/>
            <person name="Papp T."/>
            <person name="Martin F.M."/>
            <person name="Miettinen O."/>
            <person name="Hibbett D.S."/>
            <person name="Nagy L.G."/>
        </authorList>
    </citation>
    <scope>NUCLEOTIDE SEQUENCE [LARGE SCALE GENOMIC DNA]</scope>
    <source>
        <strain evidence="1 2">CBS 962.96</strain>
    </source>
</reference>
<dbReference type="EMBL" id="ML179112">
    <property type="protein sequence ID" value="THU99903.1"/>
    <property type="molecule type" value="Genomic_DNA"/>
</dbReference>
<keyword evidence="2" id="KW-1185">Reference proteome</keyword>
<dbReference type="Proteomes" id="UP000297245">
    <property type="component" value="Unassembled WGS sequence"/>
</dbReference>
<gene>
    <name evidence="1" type="ORF">K435DRAFT_658132</name>
</gene>
<feature type="non-terminal residue" evidence="1">
    <location>
        <position position="93"/>
    </location>
</feature>
<proteinExistence type="predicted"/>